<feature type="transmembrane region" description="Helical" evidence="1">
    <location>
        <begin position="33"/>
        <end position="54"/>
    </location>
</feature>
<comment type="caution">
    <text evidence="2">The sequence shown here is derived from an EMBL/GenBank/DDBJ whole genome shotgun (WGS) entry which is preliminary data.</text>
</comment>
<feature type="transmembrane region" description="Helical" evidence="1">
    <location>
        <begin position="75"/>
        <end position="92"/>
    </location>
</feature>
<dbReference type="Proteomes" id="UP001501447">
    <property type="component" value="Unassembled WGS sequence"/>
</dbReference>
<sequence>MGKALMAYFSIVLTLAAFTLSDSAPPTPFLLLQALLVGVWHGLIDGFANTADAVGDRAVGRRTLATWATPARNRAFLAVLIAAELLLTTGVIGLSSSPWWFMPALLPVVALRVGQVRDYRKSGDAALASRRCGHIHRLGAWGADRRELRHSSAEMDR</sequence>
<reference evidence="2 3" key="1">
    <citation type="journal article" date="2019" name="Int. J. Syst. Evol. Microbiol.">
        <title>The Global Catalogue of Microorganisms (GCM) 10K type strain sequencing project: providing services to taxonomists for standard genome sequencing and annotation.</title>
        <authorList>
            <consortium name="The Broad Institute Genomics Platform"/>
            <consortium name="The Broad Institute Genome Sequencing Center for Infectious Disease"/>
            <person name="Wu L."/>
            <person name="Ma J."/>
        </authorList>
    </citation>
    <scope>NUCLEOTIDE SEQUENCE [LARGE SCALE GENOMIC DNA]</scope>
    <source>
        <strain evidence="2 3">JCM 16373</strain>
    </source>
</reference>
<evidence type="ECO:0000256" key="1">
    <source>
        <dbReference type="SAM" id="Phobius"/>
    </source>
</evidence>
<keyword evidence="1" id="KW-0812">Transmembrane</keyword>
<keyword evidence="3" id="KW-1185">Reference proteome</keyword>
<protein>
    <submittedName>
        <fullName evidence="2">Uncharacterized protein</fullName>
    </submittedName>
</protein>
<gene>
    <name evidence="2" type="ORF">GCM10009863_26590</name>
</gene>
<keyword evidence="1" id="KW-0472">Membrane</keyword>
<accession>A0ABN3Q0S2</accession>
<organism evidence="2 3">
    <name type="scientific">Streptomyces axinellae</name>
    <dbReference type="NCBI Taxonomy" id="552788"/>
    <lineage>
        <taxon>Bacteria</taxon>
        <taxon>Bacillati</taxon>
        <taxon>Actinomycetota</taxon>
        <taxon>Actinomycetes</taxon>
        <taxon>Kitasatosporales</taxon>
        <taxon>Streptomycetaceae</taxon>
        <taxon>Streptomyces</taxon>
    </lineage>
</organism>
<evidence type="ECO:0000313" key="2">
    <source>
        <dbReference type="EMBL" id="GAA2611602.1"/>
    </source>
</evidence>
<feature type="transmembrane region" description="Helical" evidence="1">
    <location>
        <begin position="98"/>
        <end position="114"/>
    </location>
</feature>
<dbReference type="EMBL" id="BAAARJ010000007">
    <property type="protein sequence ID" value="GAA2611602.1"/>
    <property type="molecule type" value="Genomic_DNA"/>
</dbReference>
<evidence type="ECO:0000313" key="3">
    <source>
        <dbReference type="Proteomes" id="UP001501447"/>
    </source>
</evidence>
<keyword evidence="1" id="KW-1133">Transmembrane helix</keyword>
<name>A0ABN3Q0S2_9ACTN</name>
<proteinExistence type="predicted"/>